<dbReference type="RefSeq" id="WP_146453481.1">
    <property type="nucleotide sequence ID" value="NZ_SJPW01000001.1"/>
</dbReference>
<proteinExistence type="predicted"/>
<organism evidence="3 4">
    <name type="scientific">Rubripirellula tenax</name>
    <dbReference type="NCBI Taxonomy" id="2528015"/>
    <lineage>
        <taxon>Bacteria</taxon>
        <taxon>Pseudomonadati</taxon>
        <taxon>Planctomycetota</taxon>
        <taxon>Planctomycetia</taxon>
        <taxon>Pirellulales</taxon>
        <taxon>Pirellulaceae</taxon>
        <taxon>Rubripirellula</taxon>
    </lineage>
</organism>
<name>A0A5C6FJT8_9BACT</name>
<feature type="compositionally biased region" description="Low complexity" evidence="1">
    <location>
        <begin position="199"/>
        <end position="210"/>
    </location>
</feature>
<evidence type="ECO:0000256" key="2">
    <source>
        <dbReference type="SAM" id="SignalP"/>
    </source>
</evidence>
<keyword evidence="2" id="KW-0732">Signal</keyword>
<feature type="compositionally biased region" description="Polar residues" evidence="1">
    <location>
        <begin position="211"/>
        <end position="223"/>
    </location>
</feature>
<dbReference type="OrthoDB" id="275301at2"/>
<reference evidence="3 4" key="1">
    <citation type="submission" date="2019-02" db="EMBL/GenBank/DDBJ databases">
        <title>Deep-cultivation of Planctomycetes and their phenomic and genomic characterization uncovers novel biology.</title>
        <authorList>
            <person name="Wiegand S."/>
            <person name="Jogler M."/>
            <person name="Boedeker C."/>
            <person name="Pinto D."/>
            <person name="Vollmers J."/>
            <person name="Rivas-Marin E."/>
            <person name="Kohn T."/>
            <person name="Peeters S.H."/>
            <person name="Heuer A."/>
            <person name="Rast P."/>
            <person name="Oberbeckmann S."/>
            <person name="Bunk B."/>
            <person name="Jeske O."/>
            <person name="Meyerdierks A."/>
            <person name="Storesund J.E."/>
            <person name="Kallscheuer N."/>
            <person name="Luecker S."/>
            <person name="Lage O.M."/>
            <person name="Pohl T."/>
            <person name="Merkel B.J."/>
            <person name="Hornburger P."/>
            <person name="Mueller R.-W."/>
            <person name="Bruemmer F."/>
            <person name="Labrenz M."/>
            <person name="Spormann A.M."/>
            <person name="Op Den Camp H."/>
            <person name="Overmann J."/>
            <person name="Amann R."/>
            <person name="Jetten M.S.M."/>
            <person name="Mascher T."/>
            <person name="Medema M.H."/>
            <person name="Devos D.P."/>
            <person name="Kaster A.-K."/>
            <person name="Ovreas L."/>
            <person name="Rohde M."/>
            <person name="Galperin M.Y."/>
            <person name="Jogler C."/>
        </authorList>
    </citation>
    <scope>NUCLEOTIDE SEQUENCE [LARGE SCALE GENOMIC DNA]</scope>
    <source>
        <strain evidence="3 4">Poly51</strain>
    </source>
</reference>
<dbReference type="EMBL" id="SJPW01000001">
    <property type="protein sequence ID" value="TWU59922.1"/>
    <property type="molecule type" value="Genomic_DNA"/>
</dbReference>
<protein>
    <submittedName>
        <fullName evidence="3">Uncharacterized protein</fullName>
    </submittedName>
</protein>
<evidence type="ECO:0000313" key="3">
    <source>
        <dbReference type="EMBL" id="TWU59922.1"/>
    </source>
</evidence>
<feature type="signal peptide" evidence="2">
    <location>
        <begin position="1"/>
        <end position="22"/>
    </location>
</feature>
<feature type="chain" id="PRO_5022846273" evidence="2">
    <location>
        <begin position="23"/>
        <end position="321"/>
    </location>
</feature>
<dbReference type="Proteomes" id="UP000318288">
    <property type="component" value="Unassembled WGS sequence"/>
</dbReference>
<keyword evidence="4" id="KW-1185">Reference proteome</keyword>
<evidence type="ECO:0000256" key="1">
    <source>
        <dbReference type="SAM" id="MobiDB-lite"/>
    </source>
</evidence>
<evidence type="ECO:0000313" key="4">
    <source>
        <dbReference type="Proteomes" id="UP000318288"/>
    </source>
</evidence>
<dbReference type="AlphaFoldDB" id="A0A5C6FJT8"/>
<comment type="caution">
    <text evidence="3">The sequence shown here is derived from an EMBL/GenBank/DDBJ whole genome shotgun (WGS) entry which is preliminary data.</text>
</comment>
<sequence precursor="true">MRNRFSCLMLVAFHLFTSHLLSDVALLSNVALGDDPLFSEIAMDSVFTTAAVASSDVATRTEASGFDRITGPSSLTTALESAGFITKQNKERISIKVENAGWKFPVSMTIDVEADRIECRMSLVKIDPGSVSSEMVLALMAVNKDVKDASFVFDGDEKMIRLQTAFTNRNVTTKELKRQLSNLANVAIAHSDTWIQLKTKSTPSSDSPTTAETRGTSTAASTPAGQASIFGKWAGSLPSDASIAVEFGASGTFKMVHLVGKKAAISSGTLVKNADQLTLSESGKADVKFQIVSVTSIEMQLRIVDSSGKSGLSIKFLKANP</sequence>
<accession>A0A5C6FJT8</accession>
<feature type="region of interest" description="Disordered" evidence="1">
    <location>
        <begin position="199"/>
        <end position="223"/>
    </location>
</feature>
<gene>
    <name evidence="3" type="ORF">Poly51_01950</name>
</gene>